<protein>
    <recommendedName>
        <fullName evidence="5">Thaumatin-like protein</fullName>
    </recommendedName>
</protein>
<name>A0A507B3A9_9PEZI</name>
<feature type="region of interest" description="Disordered" evidence="1">
    <location>
        <begin position="27"/>
        <end position="75"/>
    </location>
</feature>
<evidence type="ECO:0000313" key="4">
    <source>
        <dbReference type="Proteomes" id="UP000319257"/>
    </source>
</evidence>
<accession>A0A507B3A9</accession>
<sequence length="407" mass="45418">MYQLWFLVLALTFFCVKGAVVEHRDTPSVTARHSQDQPRAGAVTPAPAVQKRDPEDPSEEQRPPSAMQASEERVEGYDWEPYQPLTITIVNRYHVPISTSHVHNWGFPDPIGGEKTPGLMQPRETDRLVVPTGWAGNFAFVDARYQPGPDDSLIEASFESVWGGEAFADVDVSFVNGFSLPAVCKCDRQKKLSGCGVNLWSENNCDGWNWNGACPNPSREDHDRALARPGDFFVPCQGQAYTFPGDDVANSFGECQRGHIVCCIGEDRLCEDEWRRLRPEHLRPEHAETVQTRPRPEHGEAVGLRPRPEHGDTVQTGLPDRLRPEHGEAVGLRLRPQHGEAVQTGLYDLITARPFRTASVQTARVLSTARPLGYARVLNTAKQFRQARMSSTRRGRSEPLQSRPPAS</sequence>
<comment type="caution">
    <text evidence="3">The sequence shown here is derived from an EMBL/GenBank/DDBJ whole genome shotgun (WGS) entry which is preliminary data.</text>
</comment>
<proteinExistence type="predicted"/>
<feature type="region of interest" description="Disordered" evidence="1">
    <location>
        <begin position="384"/>
        <end position="407"/>
    </location>
</feature>
<evidence type="ECO:0000256" key="2">
    <source>
        <dbReference type="SAM" id="SignalP"/>
    </source>
</evidence>
<reference evidence="3 4" key="1">
    <citation type="submission" date="2019-06" db="EMBL/GenBank/DDBJ databases">
        <title>Draft genome sequence of the filamentous fungus Phialemoniopsis curvata isolated from diesel fuel.</title>
        <authorList>
            <person name="Varaljay V.A."/>
            <person name="Lyon W.J."/>
            <person name="Crouch A.L."/>
            <person name="Drake C.E."/>
            <person name="Hollomon J.M."/>
            <person name="Nadeau L.J."/>
            <person name="Nunn H.S."/>
            <person name="Stevenson B.S."/>
            <person name="Bojanowski C.L."/>
            <person name="Crookes-Goodson W.J."/>
        </authorList>
    </citation>
    <scope>NUCLEOTIDE SEQUENCE [LARGE SCALE GENOMIC DNA]</scope>
    <source>
        <strain evidence="3 4">D216</strain>
    </source>
</reference>
<feature type="region of interest" description="Disordered" evidence="1">
    <location>
        <begin position="286"/>
        <end position="323"/>
    </location>
</feature>
<keyword evidence="4" id="KW-1185">Reference proteome</keyword>
<dbReference type="AlphaFoldDB" id="A0A507B3A9"/>
<feature type="signal peptide" evidence="2">
    <location>
        <begin position="1"/>
        <end position="18"/>
    </location>
</feature>
<dbReference type="Proteomes" id="UP000319257">
    <property type="component" value="Unassembled WGS sequence"/>
</dbReference>
<dbReference type="InterPro" id="IPR037176">
    <property type="entry name" value="Osmotin/thaumatin-like_sf"/>
</dbReference>
<dbReference type="RefSeq" id="XP_030999306.1">
    <property type="nucleotide sequence ID" value="XM_031134909.1"/>
</dbReference>
<gene>
    <name evidence="3" type="ORF">E0L32_012105</name>
</gene>
<feature type="compositionally biased region" description="Basic and acidic residues" evidence="1">
    <location>
        <begin position="50"/>
        <end position="62"/>
    </location>
</feature>
<evidence type="ECO:0000256" key="1">
    <source>
        <dbReference type="SAM" id="MobiDB-lite"/>
    </source>
</evidence>
<dbReference type="InParanoid" id="A0A507B3A9"/>
<evidence type="ECO:0008006" key="5">
    <source>
        <dbReference type="Google" id="ProtNLM"/>
    </source>
</evidence>
<dbReference type="EMBL" id="SKBQ01000136">
    <property type="protein sequence ID" value="TPX17595.1"/>
    <property type="molecule type" value="Genomic_DNA"/>
</dbReference>
<dbReference type="GeneID" id="41979552"/>
<keyword evidence="2" id="KW-0732">Signal</keyword>
<evidence type="ECO:0000313" key="3">
    <source>
        <dbReference type="EMBL" id="TPX17595.1"/>
    </source>
</evidence>
<dbReference type="SUPFAM" id="SSF49870">
    <property type="entry name" value="Osmotin, thaumatin-like protein"/>
    <property type="match status" value="1"/>
</dbReference>
<dbReference type="OrthoDB" id="430315at2759"/>
<feature type="chain" id="PRO_5021457054" description="Thaumatin-like protein" evidence="2">
    <location>
        <begin position="19"/>
        <end position="407"/>
    </location>
</feature>
<feature type="compositionally biased region" description="Basic and acidic residues" evidence="1">
    <location>
        <begin position="286"/>
        <end position="312"/>
    </location>
</feature>
<organism evidence="3 4">
    <name type="scientific">Thyridium curvatum</name>
    <dbReference type="NCBI Taxonomy" id="1093900"/>
    <lineage>
        <taxon>Eukaryota</taxon>
        <taxon>Fungi</taxon>
        <taxon>Dikarya</taxon>
        <taxon>Ascomycota</taxon>
        <taxon>Pezizomycotina</taxon>
        <taxon>Sordariomycetes</taxon>
        <taxon>Sordariomycetidae</taxon>
        <taxon>Thyridiales</taxon>
        <taxon>Thyridiaceae</taxon>
        <taxon>Thyridium</taxon>
    </lineage>
</organism>